<evidence type="ECO:0000313" key="1">
    <source>
        <dbReference type="EMBL" id="KAJ9583404.1"/>
    </source>
</evidence>
<dbReference type="AlphaFoldDB" id="A0AAD7ZME1"/>
<keyword evidence="2" id="KW-1185">Reference proteome</keyword>
<name>A0AAD7ZME1_DIPPU</name>
<dbReference type="EMBL" id="JASPKZ010007609">
    <property type="protein sequence ID" value="KAJ9583404.1"/>
    <property type="molecule type" value="Genomic_DNA"/>
</dbReference>
<reference evidence="1" key="1">
    <citation type="journal article" date="2023" name="IScience">
        <title>Live-bearing cockroach genome reveals convergent evolutionary mechanisms linked to viviparity in insects and beyond.</title>
        <authorList>
            <person name="Fouks B."/>
            <person name="Harrison M.C."/>
            <person name="Mikhailova A.A."/>
            <person name="Marchal E."/>
            <person name="English S."/>
            <person name="Carruthers M."/>
            <person name="Jennings E.C."/>
            <person name="Chiamaka E.L."/>
            <person name="Frigard R.A."/>
            <person name="Pippel M."/>
            <person name="Attardo G.M."/>
            <person name="Benoit J.B."/>
            <person name="Bornberg-Bauer E."/>
            <person name="Tobe S.S."/>
        </authorList>
    </citation>
    <scope>NUCLEOTIDE SEQUENCE</scope>
    <source>
        <strain evidence="1">Stay&amp;Tobe</strain>
    </source>
</reference>
<feature type="non-terminal residue" evidence="1">
    <location>
        <position position="1"/>
    </location>
</feature>
<sequence>CCYTYYLDGVLRKMFNIREMLIFNSTTSTCSSEQQTQHVLSTDEVNESTRIVSAVAEIRETSSIFGRNDLVF</sequence>
<protein>
    <submittedName>
        <fullName evidence="1">Uncharacterized protein</fullName>
    </submittedName>
</protein>
<feature type="non-terminal residue" evidence="1">
    <location>
        <position position="72"/>
    </location>
</feature>
<proteinExistence type="predicted"/>
<comment type="caution">
    <text evidence="1">The sequence shown here is derived from an EMBL/GenBank/DDBJ whole genome shotgun (WGS) entry which is preliminary data.</text>
</comment>
<accession>A0AAD7ZME1</accession>
<reference evidence="1" key="2">
    <citation type="submission" date="2023-05" db="EMBL/GenBank/DDBJ databases">
        <authorList>
            <person name="Fouks B."/>
        </authorList>
    </citation>
    <scope>NUCLEOTIDE SEQUENCE</scope>
    <source>
        <strain evidence="1">Stay&amp;Tobe</strain>
        <tissue evidence="1">Testes</tissue>
    </source>
</reference>
<evidence type="ECO:0000313" key="2">
    <source>
        <dbReference type="Proteomes" id="UP001233999"/>
    </source>
</evidence>
<dbReference type="Proteomes" id="UP001233999">
    <property type="component" value="Unassembled WGS sequence"/>
</dbReference>
<gene>
    <name evidence="1" type="ORF">L9F63_022270</name>
</gene>
<organism evidence="1 2">
    <name type="scientific">Diploptera punctata</name>
    <name type="common">Pacific beetle cockroach</name>
    <dbReference type="NCBI Taxonomy" id="6984"/>
    <lineage>
        <taxon>Eukaryota</taxon>
        <taxon>Metazoa</taxon>
        <taxon>Ecdysozoa</taxon>
        <taxon>Arthropoda</taxon>
        <taxon>Hexapoda</taxon>
        <taxon>Insecta</taxon>
        <taxon>Pterygota</taxon>
        <taxon>Neoptera</taxon>
        <taxon>Polyneoptera</taxon>
        <taxon>Dictyoptera</taxon>
        <taxon>Blattodea</taxon>
        <taxon>Blaberoidea</taxon>
        <taxon>Blaberidae</taxon>
        <taxon>Diplopterinae</taxon>
        <taxon>Diploptera</taxon>
    </lineage>
</organism>